<evidence type="ECO:0000313" key="19">
    <source>
        <dbReference type="Proteomes" id="UP000441208"/>
    </source>
</evidence>
<keyword evidence="2" id="KW-0722">Serine protease inhibitor</keyword>
<dbReference type="CDD" id="cd00104">
    <property type="entry name" value="KAZAL_FS"/>
    <property type="match status" value="3"/>
</dbReference>
<dbReference type="EMBL" id="QXGA01005172">
    <property type="protein sequence ID" value="KAE9068583.1"/>
    <property type="molecule type" value="Genomic_DNA"/>
</dbReference>
<dbReference type="PANTHER" id="PTHR10913:SF45">
    <property type="entry name" value="FOLLISTATIN, ISOFORM A-RELATED"/>
    <property type="match status" value="1"/>
</dbReference>
<dbReference type="EMBL" id="QXFZ01005803">
    <property type="protein sequence ID" value="KAE9060047.1"/>
    <property type="molecule type" value="Genomic_DNA"/>
</dbReference>
<evidence type="ECO:0000313" key="20">
    <source>
        <dbReference type="Proteomes" id="UP000460718"/>
    </source>
</evidence>
<dbReference type="InterPro" id="IPR050653">
    <property type="entry name" value="Prot_Inhib_GrowthFact_Antg"/>
</dbReference>
<evidence type="ECO:0000313" key="11">
    <source>
        <dbReference type="EMBL" id="KAE9163609.1"/>
    </source>
</evidence>
<dbReference type="Proteomes" id="UP000441208">
    <property type="component" value="Unassembled WGS sequence"/>
</dbReference>
<evidence type="ECO:0000313" key="7">
    <source>
        <dbReference type="EMBL" id="KAE8959696.1"/>
    </source>
</evidence>
<reference evidence="14 15" key="1">
    <citation type="submission" date="2018-08" db="EMBL/GenBank/DDBJ databases">
        <title>Genomic investigation of the strawberry pathogen Phytophthora fragariae indicates pathogenicity is determined by transcriptional variation in three key races.</title>
        <authorList>
            <person name="Adams T.M."/>
            <person name="Armitage A.D."/>
            <person name="Sobczyk M.K."/>
            <person name="Bates H.J."/>
            <person name="Dunwell J.M."/>
            <person name="Nellist C.F."/>
            <person name="Harrison R.J."/>
        </authorList>
    </citation>
    <scope>NUCLEOTIDE SEQUENCE [LARGE SCALE GENOMIC DNA]</scope>
    <source>
        <strain evidence="13 16">A4</strain>
        <strain evidence="12 17">BC-1</strain>
        <strain evidence="11 15">NOV-27</strain>
        <strain evidence="10 18">NOV-5</strain>
        <strain evidence="9 19">NOV-71</strain>
        <strain evidence="6 14">NOV-9</strain>
        <strain evidence="8 21">ONT-3</strain>
        <strain evidence="7 20">SCRP245</strain>
    </source>
</reference>
<dbReference type="EMBL" id="QXGE01006339">
    <property type="protein sequence ID" value="KAE9265440.1"/>
    <property type="molecule type" value="Genomic_DNA"/>
</dbReference>
<dbReference type="Proteomes" id="UP000488956">
    <property type="component" value="Unassembled WGS sequence"/>
</dbReference>
<dbReference type="Gene3D" id="3.30.60.30">
    <property type="match status" value="4"/>
</dbReference>
<dbReference type="Proteomes" id="UP000440367">
    <property type="component" value="Unassembled WGS sequence"/>
</dbReference>
<dbReference type="EMBL" id="QXGF01005655">
    <property type="protein sequence ID" value="KAE8918477.1"/>
    <property type="molecule type" value="Genomic_DNA"/>
</dbReference>
<evidence type="ECO:0000313" key="15">
    <source>
        <dbReference type="Proteomes" id="UP000433483"/>
    </source>
</evidence>
<evidence type="ECO:0000313" key="10">
    <source>
        <dbReference type="EMBL" id="KAE9068583.1"/>
    </source>
</evidence>
<dbReference type="Proteomes" id="UP000460718">
    <property type="component" value="Unassembled WGS sequence"/>
</dbReference>
<feature type="chain" id="PRO_5036379292" description="Kazal-like domain-containing protein" evidence="4">
    <location>
        <begin position="20"/>
        <end position="274"/>
    </location>
</feature>
<evidence type="ECO:0000313" key="12">
    <source>
        <dbReference type="EMBL" id="KAE9165694.1"/>
    </source>
</evidence>
<sequence>MKFAIGLVLAAVAITATTAVSDDKCSFGCPDVYEPVCGSDGETYSNKCYLRLASCKSDKEINQRSDGKCAATPATLETRSPKTSSSKSNSGAESCDFACLDVEDPVYDESGVEYSNDCYMRLAKCKQRGENPGVSTMGAQRKLAFAPGFTGGACSDMLCPDNYDPVCGSDGVTYTNECNLGITSCNQPEKNITLVSGGECASSSASPTTPSPKRSSSKSNNGAESCDFACLDVYDPVTDENGVEYSNDCYMRLAKCSGTSNKRGENPRVSTLGA</sequence>
<dbReference type="SUPFAM" id="SSF100895">
    <property type="entry name" value="Kazal-type serine protease inhibitors"/>
    <property type="match status" value="4"/>
</dbReference>
<comment type="caution">
    <text evidence="6">The sequence shown here is derived from an EMBL/GenBank/DDBJ whole genome shotgun (WGS) entry which is preliminary data.</text>
</comment>
<keyword evidence="4" id="KW-0732">Signal</keyword>
<dbReference type="EMBL" id="QXFX01006117">
    <property type="protein sequence ID" value="KAE9059209.1"/>
    <property type="molecule type" value="Genomic_DNA"/>
</dbReference>
<evidence type="ECO:0000313" key="21">
    <source>
        <dbReference type="Proteomes" id="UP000488956"/>
    </source>
</evidence>
<dbReference type="Proteomes" id="UP000440732">
    <property type="component" value="Unassembled WGS sequence"/>
</dbReference>
<evidence type="ECO:0000256" key="4">
    <source>
        <dbReference type="SAM" id="SignalP"/>
    </source>
</evidence>
<evidence type="ECO:0000313" key="18">
    <source>
        <dbReference type="Proteomes" id="UP000440732"/>
    </source>
</evidence>
<evidence type="ECO:0000313" key="9">
    <source>
        <dbReference type="EMBL" id="KAE9060047.1"/>
    </source>
</evidence>
<dbReference type="InterPro" id="IPR036058">
    <property type="entry name" value="Kazal_dom_sf"/>
</dbReference>
<evidence type="ECO:0000256" key="3">
    <source>
        <dbReference type="ARBA" id="ARBA00023157"/>
    </source>
</evidence>
<feature type="domain" description="Kazal-like" evidence="5">
    <location>
        <begin position="19"/>
        <end position="71"/>
    </location>
</feature>
<dbReference type="GO" id="GO:0005576">
    <property type="term" value="C:extracellular region"/>
    <property type="evidence" value="ECO:0007669"/>
    <property type="project" value="TreeGrafter"/>
</dbReference>
<dbReference type="OrthoDB" id="126772at2759"/>
<dbReference type="EMBL" id="QXGD01005578">
    <property type="protein sequence ID" value="KAE9165694.1"/>
    <property type="molecule type" value="Genomic_DNA"/>
</dbReference>
<dbReference type="AlphaFoldDB" id="A0A6A3DFP8"/>
<dbReference type="InterPro" id="IPR002350">
    <property type="entry name" value="Kazal_dom"/>
</dbReference>
<dbReference type="Pfam" id="PF00050">
    <property type="entry name" value="Kazal_1"/>
    <property type="match status" value="1"/>
</dbReference>
<dbReference type="Pfam" id="PF07648">
    <property type="entry name" value="Kazal_2"/>
    <property type="match status" value="3"/>
</dbReference>
<evidence type="ECO:0000313" key="13">
    <source>
        <dbReference type="EMBL" id="KAE9265440.1"/>
    </source>
</evidence>
<dbReference type="PROSITE" id="PS51465">
    <property type="entry name" value="KAZAL_2"/>
    <property type="match status" value="2"/>
</dbReference>
<keyword evidence="1" id="KW-0646">Protease inhibitor</keyword>
<dbReference type="Proteomes" id="UP000433483">
    <property type="component" value="Unassembled WGS sequence"/>
</dbReference>
<evidence type="ECO:0000313" key="6">
    <source>
        <dbReference type="EMBL" id="KAE8918477.1"/>
    </source>
</evidence>
<gene>
    <name evidence="13" type="ORF">PF001_g30888</name>
    <name evidence="12" type="ORF">PF002_g31301</name>
    <name evidence="11" type="ORF">PF005_g30376</name>
    <name evidence="10" type="ORF">PF006_g29757</name>
    <name evidence="9" type="ORF">PF007_g30740</name>
    <name evidence="6" type="ORF">PF009_g31209</name>
    <name evidence="8" type="ORF">PF010_g30711</name>
    <name evidence="7" type="ORF">PF011_g30344</name>
</gene>
<dbReference type="EMBL" id="QXFW01006257">
    <property type="protein sequence ID" value="KAE8959696.1"/>
    <property type="molecule type" value="Genomic_DNA"/>
</dbReference>
<evidence type="ECO:0000313" key="14">
    <source>
        <dbReference type="Proteomes" id="UP000429523"/>
    </source>
</evidence>
<dbReference type="EMBL" id="QXGB01005244">
    <property type="protein sequence ID" value="KAE9163609.1"/>
    <property type="molecule type" value="Genomic_DNA"/>
</dbReference>
<dbReference type="PANTHER" id="PTHR10913">
    <property type="entry name" value="FOLLISTATIN-RELATED"/>
    <property type="match status" value="1"/>
</dbReference>
<feature type="domain" description="Kazal-like" evidence="5">
    <location>
        <begin position="148"/>
        <end position="202"/>
    </location>
</feature>
<evidence type="ECO:0000259" key="5">
    <source>
        <dbReference type="PROSITE" id="PS51465"/>
    </source>
</evidence>
<evidence type="ECO:0000313" key="17">
    <source>
        <dbReference type="Proteomes" id="UP000440367"/>
    </source>
</evidence>
<keyword evidence="3" id="KW-1015">Disulfide bond</keyword>
<dbReference type="SMART" id="SM00280">
    <property type="entry name" value="KAZAL"/>
    <property type="match status" value="4"/>
</dbReference>
<evidence type="ECO:0000256" key="1">
    <source>
        <dbReference type="ARBA" id="ARBA00022690"/>
    </source>
</evidence>
<dbReference type="Proteomes" id="UP000437068">
    <property type="component" value="Unassembled WGS sequence"/>
</dbReference>
<protein>
    <recommendedName>
        <fullName evidence="5">Kazal-like domain-containing protein</fullName>
    </recommendedName>
</protein>
<keyword evidence="15" id="KW-1185">Reference proteome</keyword>
<accession>A0A6A3DFP8</accession>
<evidence type="ECO:0000256" key="2">
    <source>
        <dbReference type="ARBA" id="ARBA00022900"/>
    </source>
</evidence>
<proteinExistence type="predicted"/>
<evidence type="ECO:0000313" key="16">
    <source>
        <dbReference type="Proteomes" id="UP000437068"/>
    </source>
</evidence>
<evidence type="ECO:0000313" key="8">
    <source>
        <dbReference type="EMBL" id="KAE9059209.1"/>
    </source>
</evidence>
<dbReference type="Proteomes" id="UP000429523">
    <property type="component" value="Unassembled WGS sequence"/>
</dbReference>
<name>A0A6A3DFP8_9STRA</name>
<feature type="signal peptide" evidence="4">
    <location>
        <begin position="1"/>
        <end position="19"/>
    </location>
</feature>
<organism evidence="6 14">
    <name type="scientific">Phytophthora fragariae</name>
    <dbReference type="NCBI Taxonomy" id="53985"/>
    <lineage>
        <taxon>Eukaryota</taxon>
        <taxon>Sar</taxon>
        <taxon>Stramenopiles</taxon>
        <taxon>Oomycota</taxon>
        <taxon>Peronosporomycetes</taxon>
        <taxon>Peronosporales</taxon>
        <taxon>Peronosporaceae</taxon>
        <taxon>Phytophthora</taxon>
    </lineage>
</organism>